<dbReference type="EC" id="2.6.1.44" evidence="3"/>
<evidence type="ECO:0000256" key="8">
    <source>
        <dbReference type="RuleBase" id="RU004504"/>
    </source>
</evidence>
<dbReference type="InterPro" id="IPR015422">
    <property type="entry name" value="PyrdxlP-dep_Trfase_small"/>
</dbReference>
<evidence type="ECO:0000256" key="6">
    <source>
        <dbReference type="ARBA" id="ARBA00022898"/>
    </source>
</evidence>
<proteinExistence type="inferred from homology"/>
<dbReference type="Gene3D" id="3.90.1150.10">
    <property type="entry name" value="Aspartate Aminotransferase, domain 1"/>
    <property type="match status" value="1"/>
</dbReference>
<dbReference type="InterPro" id="IPR015421">
    <property type="entry name" value="PyrdxlP-dep_Trfase_major"/>
</dbReference>
<dbReference type="GO" id="GO:0005777">
    <property type="term" value="C:peroxisome"/>
    <property type="evidence" value="ECO:0007669"/>
    <property type="project" value="TreeGrafter"/>
</dbReference>
<evidence type="ECO:0000313" key="11">
    <source>
        <dbReference type="Proteomes" id="UP000242814"/>
    </source>
</evidence>
<dbReference type="VEuPathDB" id="FungiDB:PADG_03020"/>
<dbReference type="GO" id="GO:0008453">
    <property type="term" value="F:alanine-glyoxylate transaminase activity"/>
    <property type="evidence" value="ECO:0007669"/>
    <property type="project" value="UniProtKB-EC"/>
</dbReference>
<dbReference type="PROSITE" id="PS00595">
    <property type="entry name" value="AA_TRANSFER_CLASS_5"/>
    <property type="match status" value="1"/>
</dbReference>
<evidence type="ECO:0000256" key="3">
    <source>
        <dbReference type="ARBA" id="ARBA00013049"/>
    </source>
</evidence>
<evidence type="ECO:0000256" key="4">
    <source>
        <dbReference type="ARBA" id="ARBA00022576"/>
    </source>
</evidence>
<dbReference type="PANTHER" id="PTHR21152:SF24">
    <property type="entry name" value="ALANINE--GLYOXYLATE AMINOTRANSFERASE 1"/>
    <property type="match status" value="1"/>
</dbReference>
<accession>A0A1D2J9J4</accession>
<dbReference type="AlphaFoldDB" id="A0A1D2J9J4"/>
<gene>
    <name evidence="10" type="ORF">ACO22_05774</name>
</gene>
<comment type="cofactor">
    <cofactor evidence="1 8">
        <name>pyridoxal 5'-phosphate</name>
        <dbReference type="ChEBI" id="CHEBI:597326"/>
    </cofactor>
</comment>
<evidence type="ECO:0000259" key="9">
    <source>
        <dbReference type="Pfam" id="PF00266"/>
    </source>
</evidence>
<dbReference type="Pfam" id="PF00266">
    <property type="entry name" value="Aminotran_5"/>
    <property type="match status" value="1"/>
</dbReference>
<dbReference type="InterPro" id="IPR000192">
    <property type="entry name" value="Aminotrans_V_dom"/>
</dbReference>
<feature type="domain" description="Aminotransferase class V" evidence="9">
    <location>
        <begin position="213"/>
        <end position="487"/>
    </location>
</feature>
<reference evidence="10 11" key="1">
    <citation type="submission" date="2016-06" db="EMBL/GenBank/DDBJ databases">
        <authorList>
            <person name="Kjaerup R.B."/>
            <person name="Dalgaard T.S."/>
            <person name="Juul-Madsen H.R."/>
        </authorList>
    </citation>
    <scope>NUCLEOTIDE SEQUENCE [LARGE SCALE GENOMIC DNA]</scope>
    <source>
        <strain evidence="10 11">Pb300</strain>
    </source>
</reference>
<dbReference type="GO" id="GO:0004760">
    <property type="term" value="F:L-serine-pyruvate transaminase activity"/>
    <property type="evidence" value="ECO:0007669"/>
    <property type="project" value="TreeGrafter"/>
</dbReference>
<dbReference type="InterPro" id="IPR020578">
    <property type="entry name" value="Aminotrans_V_PyrdxlP_BS"/>
</dbReference>
<evidence type="ECO:0000256" key="5">
    <source>
        <dbReference type="ARBA" id="ARBA00022679"/>
    </source>
</evidence>
<dbReference type="PANTHER" id="PTHR21152">
    <property type="entry name" value="AMINOTRANSFERASE CLASS V"/>
    <property type="match status" value="1"/>
</dbReference>
<dbReference type="SUPFAM" id="SSF53383">
    <property type="entry name" value="PLP-dependent transferases"/>
    <property type="match status" value="1"/>
</dbReference>
<comment type="caution">
    <text evidence="10">The sequence shown here is derived from an EMBL/GenBank/DDBJ whole genome shotgun (WGS) entry which is preliminary data.</text>
</comment>
<evidence type="ECO:0000256" key="1">
    <source>
        <dbReference type="ARBA" id="ARBA00001933"/>
    </source>
</evidence>
<keyword evidence="6" id="KW-0663">Pyridoxal phosphate</keyword>
<evidence type="ECO:0000256" key="2">
    <source>
        <dbReference type="ARBA" id="ARBA00009236"/>
    </source>
</evidence>
<dbReference type="Gene3D" id="3.40.640.10">
    <property type="entry name" value="Type I PLP-dependent aspartate aminotransferase-like (Major domain)"/>
    <property type="match status" value="1"/>
</dbReference>
<dbReference type="FunFam" id="3.40.640.10:FF:000027">
    <property type="entry name" value="Serine--pyruvate aminotransferase, mitochondrial"/>
    <property type="match status" value="1"/>
</dbReference>
<keyword evidence="4" id="KW-0032">Aminotransferase</keyword>
<dbReference type="InterPro" id="IPR015424">
    <property type="entry name" value="PyrdxlP-dep_Trfase"/>
</dbReference>
<sequence length="528" mass="57383">MRRDEILISYSNPEGYITYDYDKRVLPALNIYFNDSVGRDCIAALSWLFKTSNERPGSGIPICGPLNPASTGILAISRANPRLSLISRHLDQRLPLPALNTPFSTERSVSVEPDDLEYNPPPRASPLLNNIINNHNSSTTAQRTREMSTQASHATVLIPGPVEFDHAVLQSMSHFSESHVGPGFVKTFGESLTLLRRLFQTTSTSSQPFLLAGSGTLGWDLVSANLIERNENALVLHTGYFGDCFAACLETYGAKATQLKAPIGDQPSLSEIEQALKEKPYKILTVTHVDTSTGVLADIKAIAALVRRVSPDTLVVVDGVCSVGAEEIAFDAWDLDVVLTASQKAIGCPPGLSVVMLSGRAIQCFKARKSPPASYYASIANWLPIMQNYEARKPSYFATPATQLVHAMHTTLTQLMSKPLAGRFATHRATSQRVKKAVADLGLQQLATKPENQSNAMTAIRLPEGVTPQDILPLLAKKGVVFAGGLHKEIASKYIRFGHMGVSATDPTRHDIDRAIAALKEAFAELRK</sequence>
<protein>
    <recommendedName>
        <fullName evidence="3">alanine--glyoxylate transaminase</fullName>
        <ecNumber evidence="3">2.6.1.44</ecNumber>
    </recommendedName>
</protein>
<dbReference type="FunFam" id="3.90.1150.10:FF:000049">
    <property type="entry name" value="Alanine-glyoxylate aminotransferase 1"/>
    <property type="match status" value="1"/>
</dbReference>
<evidence type="ECO:0000256" key="7">
    <source>
        <dbReference type="RuleBase" id="RU004075"/>
    </source>
</evidence>
<name>A0A1D2J9J4_PARBR</name>
<dbReference type="EMBL" id="LZYO01000271">
    <property type="protein sequence ID" value="ODH20950.1"/>
    <property type="molecule type" value="Genomic_DNA"/>
</dbReference>
<evidence type="ECO:0000313" key="10">
    <source>
        <dbReference type="EMBL" id="ODH20950.1"/>
    </source>
</evidence>
<comment type="similarity">
    <text evidence="2 7">Belongs to the class-V pyridoxal-phosphate-dependent aminotransferase family.</text>
</comment>
<keyword evidence="5" id="KW-0808">Transferase</keyword>
<organism evidence="10 11">
    <name type="scientific">Paracoccidioides brasiliensis</name>
    <dbReference type="NCBI Taxonomy" id="121759"/>
    <lineage>
        <taxon>Eukaryota</taxon>
        <taxon>Fungi</taxon>
        <taxon>Dikarya</taxon>
        <taxon>Ascomycota</taxon>
        <taxon>Pezizomycotina</taxon>
        <taxon>Eurotiomycetes</taxon>
        <taxon>Eurotiomycetidae</taxon>
        <taxon>Onygenales</taxon>
        <taxon>Ajellomycetaceae</taxon>
        <taxon>Paracoccidioides</taxon>
    </lineage>
</organism>
<dbReference type="VEuPathDB" id="FungiDB:PABG_00589"/>
<dbReference type="GO" id="GO:0019265">
    <property type="term" value="P:glycine biosynthetic process, by transamination of glyoxylate"/>
    <property type="evidence" value="ECO:0007669"/>
    <property type="project" value="TreeGrafter"/>
</dbReference>
<dbReference type="Proteomes" id="UP000242814">
    <property type="component" value="Unassembled WGS sequence"/>
</dbReference>